<dbReference type="RefSeq" id="WP_182920698.1">
    <property type="nucleotide sequence ID" value="NZ_WNXD01000001.1"/>
</dbReference>
<name>A0A923DVU6_9SPHI</name>
<keyword evidence="3" id="KW-1185">Reference proteome</keyword>
<dbReference type="AlphaFoldDB" id="A0A923DVU6"/>
<accession>A0A923DVU6</accession>
<comment type="caution">
    <text evidence="2">The sequence shown here is derived from an EMBL/GenBank/DDBJ whole genome shotgun (WGS) entry which is preliminary data.</text>
</comment>
<evidence type="ECO:0000256" key="1">
    <source>
        <dbReference type="SAM" id="Phobius"/>
    </source>
</evidence>
<proteinExistence type="predicted"/>
<evidence type="ECO:0000313" key="2">
    <source>
        <dbReference type="EMBL" id="MBB2143996.1"/>
    </source>
</evidence>
<keyword evidence="1" id="KW-0812">Transmembrane</keyword>
<dbReference type="EMBL" id="WNXD01000001">
    <property type="protein sequence ID" value="MBB2143996.1"/>
    <property type="molecule type" value="Genomic_DNA"/>
</dbReference>
<keyword evidence="1" id="KW-0472">Membrane</keyword>
<organism evidence="2 3">
    <name type="scientific">Pedobacter planticolens</name>
    <dbReference type="NCBI Taxonomy" id="2679964"/>
    <lineage>
        <taxon>Bacteria</taxon>
        <taxon>Pseudomonadati</taxon>
        <taxon>Bacteroidota</taxon>
        <taxon>Sphingobacteriia</taxon>
        <taxon>Sphingobacteriales</taxon>
        <taxon>Sphingobacteriaceae</taxon>
        <taxon>Pedobacter</taxon>
    </lineage>
</organism>
<evidence type="ECO:0000313" key="3">
    <source>
        <dbReference type="Proteomes" id="UP000601055"/>
    </source>
</evidence>
<gene>
    <name evidence="2" type="ORF">GM921_00735</name>
</gene>
<protein>
    <recommendedName>
        <fullName evidence="4">Type IV leader peptidase family protein</fullName>
    </recommendedName>
</protein>
<feature type="transmembrane region" description="Helical" evidence="1">
    <location>
        <begin position="54"/>
        <end position="74"/>
    </location>
</feature>
<reference evidence="2" key="1">
    <citation type="submission" date="2019-11" db="EMBL/GenBank/DDBJ databases">
        <title>Description of Pedobacter sp. LMG 31464T.</title>
        <authorList>
            <person name="Carlier A."/>
            <person name="Qi S."/>
            <person name="Vandamme P."/>
        </authorList>
    </citation>
    <scope>NUCLEOTIDE SEQUENCE</scope>
    <source>
        <strain evidence="2">LMG 31464</strain>
    </source>
</reference>
<keyword evidence="1" id="KW-1133">Transmembrane helix</keyword>
<feature type="transmembrane region" description="Helical" evidence="1">
    <location>
        <begin position="94"/>
        <end position="124"/>
    </location>
</feature>
<evidence type="ECO:0008006" key="4">
    <source>
        <dbReference type="Google" id="ProtNLM"/>
    </source>
</evidence>
<dbReference type="Proteomes" id="UP000601055">
    <property type="component" value="Unassembled WGS sequence"/>
</dbReference>
<sequence>MDLLLTFTLLVMLFIFIQDIKYRAVYWWLFPLLFILLALLGGGLHQLSETTEKFISNLAFLTLQLFLLMIYFAIRHKKIINITKAYLGLGDILFLLVIGIYLSFLNFVLFYVASLMLIIIFELIKSKLLSSRNKKIPLAGYQSLFLCAYILVDQFTVRLNLTNDLWLLPFLNNIV</sequence>
<feature type="transmembrane region" description="Helical" evidence="1">
    <location>
        <begin position="27"/>
        <end position="47"/>
    </location>
</feature>